<keyword evidence="1" id="KW-1133">Transmembrane helix</keyword>
<organism evidence="2 3">
    <name type="scientific">Allorhodopirellula heiligendammensis</name>
    <dbReference type="NCBI Taxonomy" id="2714739"/>
    <lineage>
        <taxon>Bacteria</taxon>
        <taxon>Pseudomonadati</taxon>
        <taxon>Planctomycetota</taxon>
        <taxon>Planctomycetia</taxon>
        <taxon>Pirellulales</taxon>
        <taxon>Pirellulaceae</taxon>
        <taxon>Allorhodopirellula</taxon>
    </lineage>
</organism>
<protein>
    <submittedName>
        <fullName evidence="2">Uncharacterized protein</fullName>
    </submittedName>
</protein>
<keyword evidence="3" id="KW-1185">Reference proteome</keyword>
<dbReference type="EMBL" id="SJPU01000008">
    <property type="protein sequence ID" value="TWU09746.1"/>
    <property type="molecule type" value="Genomic_DNA"/>
</dbReference>
<gene>
    <name evidence="2" type="ORF">Poly21_54900</name>
</gene>
<proteinExistence type="predicted"/>
<accession>A0A5C6BEM7</accession>
<dbReference type="AlphaFoldDB" id="A0A5C6BEM7"/>
<sequence length="59" mass="6974">MLVFKYRLSDNHRKVPATFFYLMFGDMGVRFKVGFLILAELAKSFGLRYRTTECLGDFR</sequence>
<evidence type="ECO:0000313" key="3">
    <source>
        <dbReference type="Proteomes" id="UP000319908"/>
    </source>
</evidence>
<reference evidence="2 3" key="1">
    <citation type="journal article" date="2020" name="Antonie Van Leeuwenhoek">
        <title>Rhodopirellula heiligendammensis sp. nov., Rhodopirellula pilleata sp. nov., and Rhodopirellula solitaria sp. nov. isolated from natural or artificial marine surfaces in Northern Germany and California, USA, and emended description of the genus Rhodopirellula.</title>
        <authorList>
            <person name="Kallscheuer N."/>
            <person name="Wiegand S."/>
            <person name="Jogler M."/>
            <person name="Boedeker C."/>
            <person name="Peeters S.H."/>
            <person name="Rast P."/>
            <person name="Heuer A."/>
            <person name="Jetten M.S.M."/>
            <person name="Rohde M."/>
            <person name="Jogler C."/>
        </authorList>
    </citation>
    <scope>NUCLEOTIDE SEQUENCE [LARGE SCALE GENOMIC DNA]</scope>
    <source>
        <strain evidence="2 3">Poly21</strain>
    </source>
</reference>
<feature type="transmembrane region" description="Helical" evidence="1">
    <location>
        <begin position="20"/>
        <end position="42"/>
    </location>
</feature>
<keyword evidence="1" id="KW-0472">Membrane</keyword>
<keyword evidence="1" id="KW-0812">Transmembrane</keyword>
<comment type="caution">
    <text evidence="2">The sequence shown here is derived from an EMBL/GenBank/DDBJ whole genome shotgun (WGS) entry which is preliminary data.</text>
</comment>
<evidence type="ECO:0000313" key="2">
    <source>
        <dbReference type="EMBL" id="TWU09746.1"/>
    </source>
</evidence>
<name>A0A5C6BEM7_9BACT</name>
<evidence type="ECO:0000256" key="1">
    <source>
        <dbReference type="SAM" id="Phobius"/>
    </source>
</evidence>
<dbReference type="Proteomes" id="UP000319908">
    <property type="component" value="Unassembled WGS sequence"/>
</dbReference>